<feature type="transmembrane region" description="Helical" evidence="6">
    <location>
        <begin position="273"/>
        <end position="289"/>
    </location>
</feature>
<dbReference type="InterPro" id="IPR052714">
    <property type="entry name" value="MFS_Exporter"/>
</dbReference>
<accession>A0A1Q8Q443</accession>
<evidence type="ECO:0000256" key="6">
    <source>
        <dbReference type="SAM" id="Phobius"/>
    </source>
</evidence>
<keyword evidence="4 6" id="KW-1133">Transmembrane helix</keyword>
<dbReference type="InterPro" id="IPR011701">
    <property type="entry name" value="MFS"/>
</dbReference>
<dbReference type="InterPro" id="IPR020846">
    <property type="entry name" value="MFS_dom"/>
</dbReference>
<evidence type="ECO:0000256" key="3">
    <source>
        <dbReference type="ARBA" id="ARBA00022692"/>
    </source>
</evidence>
<dbReference type="GO" id="GO:0022857">
    <property type="term" value="F:transmembrane transporter activity"/>
    <property type="evidence" value="ECO:0007669"/>
    <property type="project" value="InterPro"/>
</dbReference>
<feature type="transmembrane region" description="Helical" evidence="6">
    <location>
        <begin position="295"/>
        <end position="315"/>
    </location>
</feature>
<keyword evidence="9" id="KW-1185">Reference proteome</keyword>
<feature type="transmembrane region" description="Helical" evidence="6">
    <location>
        <begin position="165"/>
        <end position="188"/>
    </location>
</feature>
<evidence type="ECO:0000256" key="4">
    <source>
        <dbReference type="ARBA" id="ARBA00022989"/>
    </source>
</evidence>
<feature type="transmembrane region" description="Helical" evidence="6">
    <location>
        <begin position="77"/>
        <end position="95"/>
    </location>
</feature>
<evidence type="ECO:0000313" key="9">
    <source>
        <dbReference type="Proteomes" id="UP000185568"/>
    </source>
</evidence>
<evidence type="ECO:0000256" key="2">
    <source>
        <dbReference type="ARBA" id="ARBA00022448"/>
    </source>
</evidence>
<sequence length="390" mass="43613">MQDQSIWNKDFILVSISSFFQFMTFYTMLSTLPMFVLDSLQGTSLQAGLVITLHALGAILLRPLTGKWLDEIGRKRVLQVSLILFVGICFVYLGVKSILLLLLIRLFHGMSFGTLSTTMATIAIDVSPDKRKGEALGYFGMFMSLAMVLGPFTGLAIIGHYSYEVLFIVCAIFAFLTFLFGSLVGVFEKKEKAKSVEPLSWRNFIEIKAVPYGLMTFILAFVYAGTATFIPIYARQIGMEPLAGYFFVIFAVFIILSRLFVGKLYDRKGTNMVVYPFVLIYIIGMMTLSQAHTPLFFLSAGALVGLGYGALHPSFQTLTVQSVDNYRRGLATSTFYLFFDLGVAVGSFVLGVISSHTNYSFIYVICAVFMLLIYVLYYYLHQQKNSPNTI</sequence>
<feature type="transmembrane region" description="Helical" evidence="6">
    <location>
        <begin position="335"/>
        <end position="354"/>
    </location>
</feature>
<dbReference type="GO" id="GO:0005886">
    <property type="term" value="C:plasma membrane"/>
    <property type="evidence" value="ECO:0007669"/>
    <property type="project" value="UniProtKB-SubCell"/>
</dbReference>
<feature type="transmembrane region" description="Helical" evidence="6">
    <location>
        <begin position="242"/>
        <end position="261"/>
    </location>
</feature>
<dbReference type="OrthoDB" id="9814001at2"/>
<feature type="transmembrane region" description="Helical" evidence="6">
    <location>
        <begin position="360"/>
        <end position="380"/>
    </location>
</feature>
<dbReference type="PANTHER" id="PTHR23531:SF2">
    <property type="entry name" value="PERMEASE"/>
    <property type="match status" value="1"/>
</dbReference>
<comment type="subcellular location">
    <subcellularLocation>
        <location evidence="1">Cell membrane</location>
        <topology evidence="1">Multi-pass membrane protein</topology>
    </subcellularLocation>
</comment>
<protein>
    <submittedName>
        <fullName evidence="8">MFS transporter</fullName>
    </submittedName>
</protein>
<feature type="transmembrane region" description="Helical" evidence="6">
    <location>
        <begin position="209"/>
        <end position="230"/>
    </location>
</feature>
<name>A0A1Q8Q443_9BACI</name>
<dbReference type="PANTHER" id="PTHR23531">
    <property type="entry name" value="QUINOLENE RESISTANCE PROTEIN NORA"/>
    <property type="match status" value="1"/>
</dbReference>
<dbReference type="SUPFAM" id="SSF103473">
    <property type="entry name" value="MFS general substrate transporter"/>
    <property type="match status" value="1"/>
</dbReference>
<dbReference type="InterPro" id="IPR036259">
    <property type="entry name" value="MFS_trans_sf"/>
</dbReference>
<comment type="caution">
    <text evidence="8">The sequence shown here is derived from an EMBL/GenBank/DDBJ whole genome shotgun (WGS) entry which is preliminary data.</text>
</comment>
<organism evidence="8 9">
    <name type="scientific">Domibacillus antri</name>
    <dbReference type="NCBI Taxonomy" id="1714264"/>
    <lineage>
        <taxon>Bacteria</taxon>
        <taxon>Bacillati</taxon>
        <taxon>Bacillota</taxon>
        <taxon>Bacilli</taxon>
        <taxon>Bacillales</taxon>
        <taxon>Bacillaceae</taxon>
        <taxon>Domibacillus</taxon>
    </lineage>
</organism>
<dbReference type="InterPro" id="IPR005829">
    <property type="entry name" value="Sugar_transporter_CS"/>
</dbReference>
<dbReference type="CDD" id="cd17489">
    <property type="entry name" value="MFS_YfcJ_like"/>
    <property type="match status" value="1"/>
</dbReference>
<feature type="transmembrane region" description="Helical" evidence="6">
    <location>
        <begin position="12"/>
        <end position="35"/>
    </location>
</feature>
<keyword evidence="3 6" id="KW-0812">Transmembrane</keyword>
<dbReference type="PROSITE" id="PS00216">
    <property type="entry name" value="SUGAR_TRANSPORT_1"/>
    <property type="match status" value="1"/>
</dbReference>
<evidence type="ECO:0000256" key="1">
    <source>
        <dbReference type="ARBA" id="ARBA00004651"/>
    </source>
</evidence>
<dbReference type="Proteomes" id="UP000185568">
    <property type="component" value="Unassembled WGS sequence"/>
</dbReference>
<dbReference type="PROSITE" id="PS50850">
    <property type="entry name" value="MFS"/>
    <property type="match status" value="1"/>
</dbReference>
<evidence type="ECO:0000313" key="8">
    <source>
        <dbReference type="EMBL" id="OLN22110.1"/>
    </source>
</evidence>
<feature type="transmembrane region" description="Helical" evidence="6">
    <location>
        <begin position="47"/>
        <end position="65"/>
    </location>
</feature>
<feature type="domain" description="Major facilitator superfamily (MFS) profile" evidence="7">
    <location>
        <begin position="10"/>
        <end position="385"/>
    </location>
</feature>
<reference evidence="8 9" key="1">
    <citation type="submission" date="2016-12" db="EMBL/GenBank/DDBJ databases">
        <title>Domibacillus antri genome sequencing.</title>
        <authorList>
            <person name="Verma A."/>
            <person name="Krishnamurthi S."/>
        </authorList>
    </citation>
    <scope>NUCLEOTIDE SEQUENCE [LARGE SCALE GENOMIC DNA]</scope>
    <source>
        <strain evidence="8 9">XD80</strain>
    </source>
</reference>
<gene>
    <name evidence="8" type="ORF">BTO30_11500</name>
</gene>
<dbReference type="STRING" id="1714264.BTO30_11500"/>
<feature type="transmembrane region" description="Helical" evidence="6">
    <location>
        <begin position="136"/>
        <end position="159"/>
    </location>
</feature>
<evidence type="ECO:0000256" key="5">
    <source>
        <dbReference type="ARBA" id="ARBA00023136"/>
    </source>
</evidence>
<keyword evidence="5 6" id="KW-0472">Membrane</keyword>
<dbReference type="RefSeq" id="WP_075398878.1">
    <property type="nucleotide sequence ID" value="NZ_MSDU01000024.1"/>
</dbReference>
<dbReference type="Pfam" id="PF07690">
    <property type="entry name" value="MFS_1"/>
    <property type="match status" value="1"/>
</dbReference>
<dbReference type="EMBL" id="MSDU01000024">
    <property type="protein sequence ID" value="OLN22110.1"/>
    <property type="molecule type" value="Genomic_DNA"/>
</dbReference>
<evidence type="ECO:0000259" key="7">
    <source>
        <dbReference type="PROSITE" id="PS50850"/>
    </source>
</evidence>
<keyword evidence="2" id="KW-0813">Transport</keyword>
<dbReference type="AlphaFoldDB" id="A0A1Q8Q443"/>
<proteinExistence type="predicted"/>
<dbReference type="Gene3D" id="1.20.1250.20">
    <property type="entry name" value="MFS general substrate transporter like domains"/>
    <property type="match status" value="1"/>
</dbReference>